<evidence type="ECO:0000256" key="2">
    <source>
        <dbReference type="SAM" id="SignalP"/>
    </source>
</evidence>
<name>A0AAD3Y2W1_NEPGR</name>
<feature type="region of interest" description="Disordered" evidence="1">
    <location>
        <begin position="251"/>
        <end position="273"/>
    </location>
</feature>
<keyword evidence="4" id="KW-1185">Reference proteome</keyword>
<evidence type="ECO:0000313" key="3">
    <source>
        <dbReference type="EMBL" id="GMH25364.1"/>
    </source>
</evidence>
<gene>
    <name evidence="3" type="ORF">Nepgr_027207</name>
</gene>
<sequence>MGCKCRRHISGWLVCFYALNFDSLSSLLGVKVSLGIFRGLVGVGLEVVRFGLPISEQIYALVSWAGLKWEACDLAVGSDKPLTEAIVSDPPPVVAGDCQAVLAVPADAPGISNVVDDVGCDSLDTVGLPLVDSVIQASDGTPFMALDQSPVVKRVRFAPEIASAEAPSCDPHRRLLAPCSDICHPSKFRRSNLGNLASMVVPVDDGPNPDAAIEHHVLSIPPSDGVSPVLEPASVIDPDLTPSPISRILKKYVGGSERDKDQSRNKLKPCKSK</sequence>
<dbReference type="AlphaFoldDB" id="A0AAD3Y2W1"/>
<feature type="signal peptide" evidence="2">
    <location>
        <begin position="1"/>
        <end position="29"/>
    </location>
</feature>
<keyword evidence="2" id="KW-0732">Signal</keyword>
<protein>
    <submittedName>
        <fullName evidence="3">Uncharacterized protein</fullName>
    </submittedName>
</protein>
<evidence type="ECO:0000256" key="1">
    <source>
        <dbReference type="SAM" id="MobiDB-lite"/>
    </source>
</evidence>
<evidence type="ECO:0000313" key="4">
    <source>
        <dbReference type="Proteomes" id="UP001279734"/>
    </source>
</evidence>
<accession>A0AAD3Y2W1</accession>
<dbReference type="Proteomes" id="UP001279734">
    <property type="component" value="Unassembled WGS sequence"/>
</dbReference>
<dbReference type="EMBL" id="BSYO01000029">
    <property type="protein sequence ID" value="GMH25364.1"/>
    <property type="molecule type" value="Genomic_DNA"/>
</dbReference>
<feature type="chain" id="PRO_5042018621" evidence="2">
    <location>
        <begin position="30"/>
        <end position="273"/>
    </location>
</feature>
<organism evidence="3 4">
    <name type="scientific">Nepenthes gracilis</name>
    <name type="common">Slender pitcher plant</name>
    <dbReference type="NCBI Taxonomy" id="150966"/>
    <lineage>
        <taxon>Eukaryota</taxon>
        <taxon>Viridiplantae</taxon>
        <taxon>Streptophyta</taxon>
        <taxon>Embryophyta</taxon>
        <taxon>Tracheophyta</taxon>
        <taxon>Spermatophyta</taxon>
        <taxon>Magnoliopsida</taxon>
        <taxon>eudicotyledons</taxon>
        <taxon>Gunneridae</taxon>
        <taxon>Pentapetalae</taxon>
        <taxon>Caryophyllales</taxon>
        <taxon>Nepenthaceae</taxon>
        <taxon>Nepenthes</taxon>
    </lineage>
</organism>
<proteinExistence type="predicted"/>
<reference evidence="3" key="1">
    <citation type="submission" date="2023-05" db="EMBL/GenBank/DDBJ databases">
        <title>Nepenthes gracilis genome sequencing.</title>
        <authorList>
            <person name="Fukushima K."/>
        </authorList>
    </citation>
    <scope>NUCLEOTIDE SEQUENCE</scope>
    <source>
        <strain evidence="3">SING2019-196</strain>
    </source>
</reference>
<comment type="caution">
    <text evidence="3">The sequence shown here is derived from an EMBL/GenBank/DDBJ whole genome shotgun (WGS) entry which is preliminary data.</text>
</comment>